<feature type="transmembrane region" description="Helical" evidence="1">
    <location>
        <begin position="132"/>
        <end position="154"/>
    </location>
</feature>
<feature type="transmembrane region" description="Helical" evidence="1">
    <location>
        <begin position="189"/>
        <end position="208"/>
    </location>
</feature>
<evidence type="ECO:0000256" key="1">
    <source>
        <dbReference type="SAM" id="Phobius"/>
    </source>
</evidence>
<keyword evidence="1" id="KW-0812">Transmembrane</keyword>
<dbReference type="RefSeq" id="WP_024268007.1">
    <property type="nucleotide sequence ID" value="NC_023035.1"/>
</dbReference>
<protein>
    <recommendedName>
        <fullName evidence="4">Protease PrsW</fullName>
    </recommendedName>
</protein>
<organism evidence="2 3">
    <name type="scientific">Salinispira pacifica</name>
    <dbReference type="NCBI Taxonomy" id="1307761"/>
    <lineage>
        <taxon>Bacteria</taxon>
        <taxon>Pseudomonadati</taxon>
        <taxon>Spirochaetota</taxon>
        <taxon>Spirochaetia</taxon>
        <taxon>Spirochaetales</taxon>
        <taxon>Spirochaetaceae</taxon>
        <taxon>Salinispira</taxon>
    </lineage>
</organism>
<dbReference type="STRING" id="1307761.L21SP2_1705"/>
<keyword evidence="1" id="KW-0472">Membrane</keyword>
<dbReference type="Pfam" id="PF13367">
    <property type="entry name" value="PrsW-protease"/>
    <property type="match status" value="1"/>
</dbReference>
<dbReference type="EMBL" id="CP006939">
    <property type="protein sequence ID" value="AHC15088.1"/>
    <property type="molecule type" value="Genomic_DNA"/>
</dbReference>
<dbReference type="KEGG" id="slr:L21SP2_1705"/>
<evidence type="ECO:0000313" key="2">
    <source>
        <dbReference type="EMBL" id="AHC15088.1"/>
    </source>
</evidence>
<dbReference type="GO" id="GO:0008233">
    <property type="term" value="F:peptidase activity"/>
    <property type="evidence" value="ECO:0007669"/>
    <property type="project" value="InterPro"/>
</dbReference>
<dbReference type="InterPro" id="IPR026898">
    <property type="entry name" value="PrsW"/>
</dbReference>
<name>V5WH29_9SPIO</name>
<accession>V5WH29</accession>
<dbReference type="HOGENOM" id="CLU_1260695_0_0_12"/>
<gene>
    <name evidence="2" type="ORF">L21SP2_1705</name>
</gene>
<evidence type="ECO:0008006" key="4">
    <source>
        <dbReference type="Google" id="ProtNLM"/>
    </source>
</evidence>
<proteinExistence type="predicted"/>
<feature type="transmembrane region" description="Helical" evidence="1">
    <location>
        <begin position="107"/>
        <end position="126"/>
    </location>
</feature>
<reference evidence="2 3" key="1">
    <citation type="journal article" date="2015" name="Stand. Genomic Sci.">
        <title>Complete genome sequence and description of Salinispira pacifica gen. nov., sp. nov., a novel spirochaete isolated form a hypersaline microbial mat.</title>
        <authorList>
            <person name="Ben Hania W."/>
            <person name="Joseph M."/>
            <person name="Schumann P."/>
            <person name="Bunk B."/>
            <person name="Fiebig A."/>
            <person name="Sproer C."/>
            <person name="Klenk H.P."/>
            <person name="Fardeau M.L."/>
            <person name="Spring S."/>
        </authorList>
    </citation>
    <scope>NUCLEOTIDE SEQUENCE [LARGE SCALE GENOMIC DNA]</scope>
    <source>
        <strain evidence="2 3">L21-RPul-D2</strain>
    </source>
</reference>
<keyword evidence="1" id="KW-1133">Transmembrane helix</keyword>
<keyword evidence="3" id="KW-1185">Reference proteome</keyword>
<dbReference type="AlphaFoldDB" id="V5WH29"/>
<sequence>MAGIILFPAAAFVLFSLVYFRGFTRTTGMQLRLTNILLYFFASVAITILAYFILSGIKDLAWENLHHIIRTFISPLIEESLKYFTLILLLKLAYPAGEKLQLFRQTVLAGIIVGMGFGLMETYLYIIRQMELLSSIILLGSLPLHMVSAGFLGFAAAVNASRNKRIFYVLIVVTGHIIYNQLLVLPVPLSYISLLILLLGSIALLNLLTAPRDPSSDDV</sequence>
<feature type="transmembrane region" description="Helical" evidence="1">
    <location>
        <begin position="36"/>
        <end position="54"/>
    </location>
</feature>
<dbReference type="Proteomes" id="UP000018680">
    <property type="component" value="Chromosome"/>
</dbReference>
<evidence type="ECO:0000313" key="3">
    <source>
        <dbReference type="Proteomes" id="UP000018680"/>
    </source>
</evidence>
<feature type="transmembrane region" description="Helical" evidence="1">
    <location>
        <begin position="166"/>
        <end position="183"/>
    </location>
</feature>